<evidence type="ECO:0000256" key="2">
    <source>
        <dbReference type="ARBA" id="ARBA00023002"/>
    </source>
</evidence>
<dbReference type="InterPro" id="IPR011032">
    <property type="entry name" value="GroES-like_sf"/>
</dbReference>
<dbReference type="InterPro" id="IPR036291">
    <property type="entry name" value="NAD(P)-bd_dom_sf"/>
</dbReference>
<dbReference type="Pfam" id="PF13602">
    <property type="entry name" value="ADH_zinc_N_2"/>
    <property type="match status" value="1"/>
</dbReference>
<name>A0ABV9RYL3_9PSEU</name>
<dbReference type="EMBL" id="JBHSIS010000003">
    <property type="protein sequence ID" value="MFC4853541.1"/>
    <property type="molecule type" value="Genomic_DNA"/>
</dbReference>
<dbReference type="Gene3D" id="3.40.50.720">
    <property type="entry name" value="NAD(P)-binding Rossmann-like Domain"/>
    <property type="match status" value="1"/>
</dbReference>
<dbReference type="InterPro" id="IPR013154">
    <property type="entry name" value="ADH-like_N"/>
</dbReference>
<dbReference type="Proteomes" id="UP001595859">
    <property type="component" value="Unassembled WGS sequence"/>
</dbReference>
<evidence type="ECO:0000256" key="1">
    <source>
        <dbReference type="ARBA" id="ARBA00022857"/>
    </source>
</evidence>
<proteinExistence type="predicted"/>
<evidence type="ECO:0000313" key="5">
    <source>
        <dbReference type="Proteomes" id="UP001595859"/>
    </source>
</evidence>
<evidence type="ECO:0000259" key="3">
    <source>
        <dbReference type="SMART" id="SM00829"/>
    </source>
</evidence>
<keyword evidence="1" id="KW-0521">NADP</keyword>
<accession>A0ABV9RYL3</accession>
<dbReference type="Gene3D" id="3.90.180.10">
    <property type="entry name" value="Medium-chain alcohol dehydrogenases, catalytic domain"/>
    <property type="match status" value="1"/>
</dbReference>
<evidence type="ECO:0000313" key="4">
    <source>
        <dbReference type="EMBL" id="MFC4853541.1"/>
    </source>
</evidence>
<feature type="domain" description="Enoyl reductase (ER)" evidence="3">
    <location>
        <begin position="9"/>
        <end position="331"/>
    </location>
</feature>
<dbReference type="PANTHER" id="PTHR48106">
    <property type="entry name" value="QUINONE OXIDOREDUCTASE PIG3-RELATED"/>
    <property type="match status" value="1"/>
</dbReference>
<organism evidence="4 5">
    <name type="scientific">Actinophytocola glycyrrhizae</name>
    <dbReference type="NCBI Taxonomy" id="2044873"/>
    <lineage>
        <taxon>Bacteria</taxon>
        <taxon>Bacillati</taxon>
        <taxon>Actinomycetota</taxon>
        <taxon>Actinomycetes</taxon>
        <taxon>Pseudonocardiales</taxon>
        <taxon>Pseudonocardiaceae</taxon>
    </lineage>
</organism>
<dbReference type="CDD" id="cd08273">
    <property type="entry name" value="MDR8"/>
    <property type="match status" value="1"/>
</dbReference>
<keyword evidence="2" id="KW-0560">Oxidoreductase</keyword>
<protein>
    <submittedName>
        <fullName evidence="4">Medium chain dehydrogenase/reductase family protein</fullName>
    </submittedName>
</protein>
<reference evidence="5" key="1">
    <citation type="journal article" date="2019" name="Int. J. Syst. Evol. Microbiol.">
        <title>The Global Catalogue of Microorganisms (GCM) 10K type strain sequencing project: providing services to taxonomists for standard genome sequencing and annotation.</title>
        <authorList>
            <consortium name="The Broad Institute Genomics Platform"/>
            <consortium name="The Broad Institute Genome Sequencing Center for Infectious Disease"/>
            <person name="Wu L."/>
            <person name="Ma J."/>
        </authorList>
    </citation>
    <scope>NUCLEOTIDE SEQUENCE [LARGE SCALE GENOMIC DNA]</scope>
    <source>
        <strain evidence="5">ZS-22-S1</strain>
    </source>
</reference>
<gene>
    <name evidence="4" type="ORF">ACFPCV_08485</name>
</gene>
<dbReference type="RefSeq" id="WP_378055489.1">
    <property type="nucleotide sequence ID" value="NZ_JBHSIS010000003.1"/>
</dbReference>
<dbReference type="Pfam" id="PF08240">
    <property type="entry name" value="ADH_N"/>
    <property type="match status" value="1"/>
</dbReference>
<dbReference type="PANTHER" id="PTHR48106:SF13">
    <property type="entry name" value="QUINONE OXIDOREDUCTASE-RELATED"/>
    <property type="match status" value="1"/>
</dbReference>
<dbReference type="SUPFAM" id="SSF50129">
    <property type="entry name" value="GroES-like"/>
    <property type="match status" value="1"/>
</dbReference>
<dbReference type="InterPro" id="IPR020843">
    <property type="entry name" value="ER"/>
</dbReference>
<dbReference type="SUPFAM" id="SSF51735">
    <property type="entry name" value="NAD(P)-binding Rossmann-fold domains"/>
    <property type="match status" value="1"/>
</dbReference>
<comment type="caution">
    <text evidence="4">The sequence shown here is derived from an EMBL/GenBank/DDBJ whole genome shotgun (WGS) entry which is preliminary data.</text>
</comment>
<dbReference type="SMART" id="SM00829">
    <property type="entry name" value="PKS_ER"/>
    <property type="match status" value="1"/>
</dbReference>
<keyword evidence="5" id="KW-1185">Reference proteome</keyword>
<sequence>MEIVLTDRGGPEKLRIDDTDAPAAGRGEVRVRVLASGVSFAEVQMLNHRYPMQPRYPFVPGYDLVGEVTSLGQDVTGVAVGDRVAALMVTGAWRTHVVLKADRLVPVPDGLDAGVAAAATMNGVTAWQMVHRTAAVRPGQTVLVHGASGGVGTLLVQLAVAAGATVLGTASSSKHEAVRALGATPIDYRTEDVAARVRQLAPGGVDAVFDHLGGDSLRVSYDLLADGGILVNYGSATTLHDKGHWLVPYLATMRRFASWWLRGLAGRARGRRATFYYVKPGAAFNSALAQVYRLVAAGELVPPIDKRLPLAEAAEGLRLLMDGKATGKIVLEA</sequence>